<feature type="active site" description="Nucleophile" evidence="7 9">
    <location>
        <position position="12"/>
    </location>
</feature>
<feature type="binding site" evidence="7 11">
    <location>
        <position position="391"/>
    </location>
    <ligand>
        <name>[4Fe-4S] cluster</name>
        <dbReference type="ChEBI" id="CHEBI:49883"/>
    </ligand>
</feature>
<name>A0A1X4XXW6_9BACT</name>
<dbReference type="AlphaFoldDB" id="A0A1X4XXW6"/>
<dbReference type="InterPro" id="IPR005854">
    <property type="entry name" value="PurF"/>
</dbReference>
<evidence type="ECO:0000256" key="6">
    <source>
        <dbReference type="ARBA" id="ARBA00022962"/>
    </source>
</evidence>
<evidence type="ECO:0000259" key="12">
    <source>
        <dbReference type="PROSITE" id="PS51278"/>
    </source>
</evidence>
<dbReference type="SUPFAM" id="SSF53271">
    <property type="entry name" value="PRTase-like"/>
    <property type="match status" value="1"/>
</dbReference>
<dbReference type="Gene3D" id="3.40.50.2020">
    <property type="match status" value="1"/>
</dbReference>
<dbReference type="PIRSF" id="PIRSF000485">
    <property type="entry name" value="Amd_phspho_trans"/>
    <property type="match status" value="1"/>
</dbReference>
<keyword evidence="6 7" id="KW-0315">Glutamine amidotransferase</keyword>
<keyword evidence="7 11" id="KW-0408">Iron</keyword>
<evidence type="ECO:0000256" key="7">
    <source>
        <dbReference type="HAMAP-Rule" id="MF_01931"/>
    </source>
</evidence>
<dbReference type="SUPFAM" id="SSF56235">
    <property type="entry name" value="N-terminal nucleophile aminohydrolases (Ntn hydrolases)"/>
    <property type="match status" value="1"/>
</dbReference>
<comment type="cofactor">
    <cofactor evidence="7 10">
        <name>Mg(2+)</name>
        <dbReference type="ChEBI" id="CHEBI:18420"/>
    </cofactor>
    <text evidence="7 10">Binds 1 Mg(2+) ion per subunit.</text>
</comment>
<dbReference type="InterPro" id="IPR029057">
    <property type="entry name" value="PRTase-like"/>
</dbReference>
<feature type="binding site" evidence="7 10">
    <location>
        <position position="292"/>
    </location>
    <ligand>
        <name>Mg(2+)</name>
        <dbReference type="ChEBI" id="CHEBI:18420"/>
    </ligand>
</feature>
<evidence type="ECO:0000256" key="4">
    <source>
        <dbReference type="ARBA" id="ARBA00022679"/>
    </source>
</evidence>
<feature type="binding site" evidence="7 10">
    <location>
        <position position="354"/>
    </location>
    <ligand>
        <name>Mg(2+)</name>
        <dbReference type="ChEBI" id="CHEBI:18420"/>
    </ligand>
</feature>
<dbReference type="EC" id="2.4.2.14" evidence="7"/>
<evidence type="ECO:0000256" key="8">
    <source>
        <dbReference type="PIRNR" id="PIRNR000485"/>
    </source>
</evidence>
<dbReference type="PROSITE" id="PS51278">
    <property type="entry name" value="GATASE_TYPE_2"/>
    <property type="match status" value="1"/>
</dbReference>
<feature type="binding site" evidence="7 11">
    <location>
        <position position="443"/>
    </location>
    <ligand>
        <name>[4Fe-4S] cluster</name>
        <dbReference type="ChEBI" id="CHEBI:49883"/>
    </ligand>
</feature>
<dbReference type="GO" id="GO:0009113">
    <property type="term" value="P:purine nucleobase biosynthetic process"/>
    <property type="evidence" value="ECO:0007669"/>
    <property type="project" value="UniProtKB-UniRule"/>
</dbReference>
<keyword evidence="4 7" id="KW-0808">Transferase</keyword>
<comment type="similarity">
    <text evidence="2 7 8">In the C-terminal section; belongs to the purine/pyrimidine phosphoribosyltransferase family.</text>
</comment>
<evidence type="ECO:0000256" key="5">
    <source>
        <dbReference type="ARBA" id="ARBA00022755"/>
    </source>
</evidence>
<dbReference type="CDD" id="cd06223">
    <property type="entry name" value="PRTases_typeI"/>
    <property type="match status" value="1"/>
</dbReference>
<dbReference type="InterPro" id="IPR000836">
    <property type="entry name" value="PRTase_dom"/>
</dbReference>
<dbReference type="Gene3D" id="3.60.20.10">
    <property type="entry name" value="Glutamine Phosphoribosylpyrophosphate, subunit 1, domain 1"/>
    <property type="match status" value="1"/>
</dbReference>
<keyword evidence="5 7" id="KW-0658">Purine biosynthesis</keyword>
<keyword evidence="3 7" id="KW-0328">Glycosyltransferase</keyword>
<dbReference type="GO" id="GO:0051539">
    <property type="term" value="F:4 iron, 4 sulfur cluster binding"/>
    <property type="evidence" value="ECO:0007669"/>
    <property type="project" value="UniProtKB-KW"/>
</dbReference>
<dbReference type="Proteomes" id="UP000194141">
    <property type="component" value="Unassembled WGS sequence"/>
</dbReference>
<feature type="domain" description="Glutamine amidotransferase type-2" evidence="12">
    <location>
        <begin position="12"/>
        <end position="229"/>
    </location>
</feature>
<dbReference type="InterPro" id="IPR017932">
    <property type="entry name" value="GATase_2_dom"/>
</dbReference>
<dbReference type="PANTHER" id="PTHR11907">
    <property type="entry name" value="AMIDOPHOSPHORIBOSYLTRANSFERASE"/>
    <property type="match status" value="1"/>
</dbReference>
<evidence type="ECO:0000256" key="9">
    <source>
        <dbReference type="PIRSR" id="PIRSR000485-1"/>
    </source>
</evidence>
<feature type="binding site" evidence="7 11">
    <location>
        <position position="245"/>
    </location>
    <ligand>
        <name>[4Fe-4S] cluster</name>
        <dbReference type="ChEBI" id="CHEBI:49883"/>
    </ligand>
</feature>
<comment type="catalytic activity">
    <reaction evidence="7 8">
        <text>5-phospho-beta-D-ribosylamine + L-glutamate + diphosphate = 5-phospho-alpha-D-ribose 1-diphosphate + L-glutamine + H2O</text>
        <dbReference type="Rhea" id="RHEA:14905"/>
        <dbReference type="ChEBI" id="CHEBI:15377"/>
        <dbReference type="ChEBI" id="CHEBI:29985"/>
        <dbReference type="ChEBI" id="CHEBI:33019"/>
        <dbReference type="ChEBI" id="CHEBI:58017"/>
        <dbReference type="ChEBI" id="CHEBI:58359"/>
        <dbReference type="ChEBI" id="CHEBI:58681"/>
        <dbReference type="EC" id="2.4.2.14"/>
    </reaction>
</comment>
<comment type="pathway">
    <text evidence="1 7 8">Purine metabolism; IMP biosynthesis via de novo pathway; N(1)-(5-phospho-D-ribosyl)glycinamide from 5-phospho-alpha-D-ribose 1-diphosphate: step 1/2.</text>
</comment>
<dbReference type="UniPathway" id="UPA00074">
    <property type="reaction ID" value="UER00124"/>
</dbReference>
<organism evidence="13 14">
    <name type="scientific">Desulfurella amilsii</name>
    <dbReference type="NCBI Taxonomy" id="1562698"/>
    <lineage>
        <taxon>Bacteria</taxon>
        <taxon>Pseudomonadati</taxon>
        <taxon>Campylobacterota</taxon>
        <taxon>Desulfurellia</taxon>
        <taxon>Desulfurellales</taxon>
        <taxon>Desulfurellaceae</taxon>
        <taxon>Desulfurella</taxon>
    </lineage>
</organism>
<gene>
    <name evidence="7" type="primary">purF</name>
    <name evidence="13" type="ORF">DESAMIL20_1932</name>
</gene>
<evidence type="ECO:0000256" key="1">
    <source>
        <dbReference type="ARBA" id="ARBA00005209"/>
    </source>
</evidence>
<dbReference type="Pfam" id="PF00156">
    <property type="entry name" value="Pribosyltran"/>
    <property type="match status" value="1"/>
</dbReference>
<keyword evidence="7 11" id="KW-0411">Iron-sulfur</keyword>
<dbReference type="GO" id="GO:0000287">
    <property type="term" value="F:magnesium ion binding"/>
    <property type="evidence" value="ECO:0007669"/>
    <property type="project" value="UniProtKB-UniRule"/>
</dbReference>
<accession>A0A1X4XXW6</accession>
<feature type="binding site" evidence="7 11">
    <location>
        <position position="440"/>
    </location>
    <ligand>
        <name>[4Fe-4S] cluster</name>
        <dbReference type="ChEBI" id="CHEBI:49883"/>
    </ligand>
</feature>
<evidence type="ECO:0000313" key="13">
    <source>
        <dbReference type="EMBL" id="OSS42379.1"/>
    </source>
</evidence>
<dbReference type="HAMAP" id="MF_01931">
    <property type="entry name" value="PurF"/>
    <property type="match status" value="1"/>
</dbReference>
<dbReference type="EMBL" id="MDSU01000018">
    <property type="protein sequence ID" value="OSS42379.1"/>
    <property type="molecule type" value="Genomic_DNA"/>
</dbReference>
<dbReference type="GO" id="GO:0006189">
    <property type="term" value="P:'de novo' IMP biosynthetic process"/>
    <property type="evidence" value="ECO:0007669"/>
    <property type="project" value="UniProtKB-UniRule"/>
</dbReference>
<proteinExistence type="inferred from homology"/>
<dbReference type="InterPro" id="IPR029055">
    <property type="entry name" value="Ntn_hydrolases_N"/>
</dbReference>
<keyword evidence="7" id="KW-0004">4Fe-4S</keyword>
<dbReference type="InterPro" id="IPR035584">
    <property type="entry name" value="PurF_N"/>
</dbReference>
<dbReference type="NCBIfam" id="TIGR01134">
    <property type="entry name" value="purF"/>
    <property type="match status" value="1"/>
</dbReference>
<feature type="binding site" evidence="7 10">
    <location>
        <position position="355"/>
    </location>
    <ligand>
        <name>Mg(2+)</name>
        <dbReference type="ChEBI" id="CHEBI:18420"/>
    </ligand>
</feature>
<dbReference type="GO" id="GO:0004044">
    <property type="term" value="F:amidophosphoribosyltransferase activity"/>
    <property type="evidence" value="ECO:0007669"/>
    <property type="project" value="UniProtKB-UniRule"/>
</dbReference>
<evidence type="ECO:0000256" key="3">
    <source>
        <dbReference type="ARBA" id="ARBA00022676"/>
    </source>
</evidence>
<comment type="caution">
    <text evidence="13">The sequence shown here is derived from an EMBL/GenBank/DDBJ whole genome shotgun (WGS) entry which is preliminary data.</text>
</comment>
<evidence type="ECO:0000256" key="10">
    <source>
        <dbReference type="PIRSR" id="PIRSR000485-2"/>
    </source>
</evidence>
<evidence type="ECO:0000256" key="2">
    <source>
        <dbReference type="ARBA" id="ARBA00010138"/>
    </source>
</evidence>
<dbReference type="OrthoDB" id="9801213at2"/>
<keyword evidence="7 10" id="KW-0479">Metal-binding</keyword>
<comment type="function">
    <text evidence="7">Catalyzes the formation of phosphoribosylamine from phosphoribosylpyrophosphate (PRPP) and glutamine.</text>
</comment>
<evidence type="ECO:0000313" key="14">
    <source>
        <dbReference type="Proteomes" id="UP000194141"/>
    </source>
</evidence>
<dbReference type="STRING" id="1562698.DESAMIL20_1932"/>
<dbReference type="Pfam" id="PF13537">
    <property type="entry name" value="GATase_7"/>
    <property type="match status" value="1"/>
</dbReference>
<dbReference type="RefSeq" id="WP_086034633.1">
    <property type="nucleotide sequence ID" value="NZ_MDSU01000018.1"/>
</dbReference>
<reference evidence="13 14" key="1">
    <citation type="journal article" date="2017" name="Front. Microbiol.">
        <title>Genome Sequence of Desulfurella amilsii Strain TR1 and Comparative Genomics of Desulfurellaceae Family.</title>
        <authorList>
            <person name="Florentino A.P."/>
            <person name="Stams A.J."/>
            <person name="Sanchez-Andrea I."/>
        </authorList>
    </citation>
    <scope>NUCLEOTIDE SEQUENCE [LARGE SCALE GENOMIC DNA]</scope>
    <source>
        <strain evidence="13 14">TR1</strain>
    </source>
</reference>
<comment type="cofactor">
    <cofactor evidence="7 11">
        <name>[4Fe-4S] cluster</name>
        <dbReference type="ChEBI" id="CHEBI:49883"/>
    </cofactor>
    <text evidence="7 11">Binds 1 [4Fe-4S] cluster per subunit.</text>
</comment>
<dbReference type="CDD" id="cd00715">
    <property type="entry name" value="GPATase_N"/>
    <property type="match status" value="1"/>
</dbReference>
<evidence type="ECO:0000256" key="11">
    <source>
        <dbReference type="PIRSR" id="PIRSR000485-3"/>
    </source>
</evidence>
<keyword evidence="7 10" id="KW-0460">Magnesium</keyword>
<protein>
    <recommendedName>
        <fullName evidence="7">Amidophosphoribosyltransferase</fullName>
        <shortName evidence="7">ATase</shortName>
        <ecNumber evidence="7">2.4.2.14</ecNumber>
    </recommendedName>
    <alternativeName>
        <fullName evidence="7">Glutamine phosphoribosylpyrophosphate amidotransferase</fullName>
        <shortName evidence="7">GPATase</shortName>
    </alternativeName>
</protein>
<sequence length="454" mass="50324">MKDLFDKLHEHCALFGIYNIKEASNYVYLGLHALQHRGQEGCGIVTRDKDVFYKKRSRGLVLEAFDKTDIENLKGDIGIGHNRYSTSGDSSLVNLQPLTASFDLGDIAIAHNGNIVNAYNIKQKLISDGAIFSSNSDTEVIIHLIARQKGSFDERLVGALSQLKGAFSLVMLFNDTLYAIKDPWGFRPLAMGELGDSCCFASETCAFDLIGAKFIRELESGEIVKVDKYGVNSFKPFKSENSYRCVFEHIYFARPDSYLWDNHVYEIRKKIGQKLALKSSVDADVVIAVPDSGMPAAIGYAQASGLPFEMGIIRNHYVGRTFIEPTDSIRHFGVKLKLNPSSDVLNNKRVVVVDDSIVRGTTSRRIVKMIRNAGAKEVHLRIASPPVTHPCFYGIDTPTKSELIASSHTIEEITKYATADSIAYLSLEDLKEIVGESGYCFACFSGNYPISLKV</sequence>
<keyword evidence="14" id="KW-1185">Reference proteome</keyword>